<dbReference type="EMBL" id="VWNA01000001">
    <property type="protein sequence ID" value="MQT13646.1"/>
    <property type="molecule type" value="Genomic_DNA"/>
</dbReference>
<evidence type="ECO:0000313" key="2">
    <source>
        <dbReference type="EMBL" id="MQT13646.1"/>
    </source>
</evidence>
<reference evidence="2 3" key="1">
    <citation type="submission" date="2019-09" db="EMBL/GenBank/DDBJ databases">
        <title>Segnochrobactrum spirostomi gen. nov., sp. nov., isolated from the ciliate Spirostomum cf. yagiui and description of a novel family, Segnochrobactraceae fam. nov. within the order Rhizobiales of the class Alphaproteobacteria.</title>
        <authorList>
            <person name="Akter S."/>
            <person name="Shazib S.U.A."/>
            <person name="Shin M.K."/>
        </authorList>
    </citation>
    <scope>NUCLEOTIDE SEQUENCE [LARGE SCALE GENOMIC DNA]</scope>
    <source>
        <strain evidence="2 3">Sp-1</strain>
    </source>
</reference>
<dbReference type="RefSeq" id="WP_153482648.1">
    <property type="nucleotide sequence ID" value="NZ_VWNA01000001.1"/>
</dbReference>
<organism evidence="2 3">
    <name type="scientific">Segnochrobactrum spirostomi</name>
    <dbReference type="NCBI Taxonomy" id="2608987"/>
    <lineage>
        <taxon>Bacteria</taxon>
        <taxon>Pseudomonadati</taxon>
        <taxon>Pseudomonadota</taxon>
        <taxon>Alphaproteobacteria</taxon>
        <taxon>Hyphomicrobiales</taxon>
        <taxon>Segnochrobactraceae</taxon>
        <taxon>Segnochrobactrum</taxon>
    </lineage>
</organism>
<name>A0A6A7Y4I5_9HYPH</name>
<sequence length="89" mass="9012">MSVYHWIRHVLHDGVRYAAGSVVPPALVELGELASHIAAAPSNMQAVPLSDQDVTAEAAPDLGGDGTDPEADAGPASGSPSTPAKRSAK</sequence>
<feature type="compositionally biased region" description="Polar residues" evidence="1">
    <location>
        <begin position="78"/>
        <end position="89"/>
    </location>
</feature>
<accession>A0A6A7Y4I5</accession>
<keyword evidence="3" id="KW-1185">Reference proteome</keyword>
<dbReference type="Proteomes" id="UP000332515">
    <property type="component" value="Unassembled WGS sequence"/>
</dbReference>
<gene>
    <name evidence="2" type="ORF">F0357_13550</name>
</gene>
<comment type="caution">
    <text evidence="2">The sequence shown here is derived from an EMBL/GenBank/DDBJ whole genome shotgun (WGS) entry which is preliminary data.</text>
</comment>
<protein>
    <submittedName>
        <fullName evidence="2">Uncharacterized protein</fullName>
    </submittedName>
</protein>
<dbReference type="AlphaFoldDB" id="A0A6A7Y4I5"/>
<evidence type="ECO:0000313" key="3">
    <source>
        <dbReference type="Proteomes" id="UP000332515"/>
    </source>
</evidence>
<feature type="region of interest" description="Disordered" evidence="1">
    <location>
        <begin position="48"/>
        <end position="89"/>
    </location>
</feature>
<evidence type="ECO:0000256" key="1">
    <source>
        <dbReference type="SAM" id="MobiDB-lite"/>
    </source>
</evidence>
<proteinExistence type="predicted"/>